<sequence>MRALGVALCALLAVLLLAEAGVRVEAAVACRPIELSACVNAITSATPPTTLCCSKIKEQKPCLCQYLQNPNLKKFVSSPNAKKVANTCGTPFPKC</sequence>
<dbReference type="GO" id="GO:0006869">
    <property type="term" value="P:lipid transport"/>
    <property type="evidence" value="ECO:0007669"/>
    <property type="project" value="InterPro"/>
</dbReference>
<evidence type="ECO:0000313" key="4">
    <source>
        <dbReference type="EMBL" id="BAM05641.1"/>
    </source>
</evidence>
<protein>
    <submittedName>
        <fullName evidence="4">Lipid transfer protein</fullName>
    </submittedName>
</protein>
<dbReference type="Gene3D" id="1.10.110.10">
    <property type="entry name" value="Plant lipid-transfer and hydrophobic proteins"/>
    <property type="match status" value="1"/>
</dbReference>
<evidence type="ECO:0000256" key="1">
    <source>
        <dbReference type="ARBA" id="ARBA00022448"/>
    </source>
</evidence>
<keyword evidence="2" id="KW-0446">Lipid-binding</keyword>
<reference evidence="4" key="2">
    <citation type="submission" date="2012-04" db="EMBL/GenBank/DDBJ databases">
        <title>Ancient polymorphisms in wood formation genes highlight balancing selection of universal importance for adaptation across the Eucalyptus genus.</title>
        <authorList>
            <person name="Sexton T.R."/>
            <person name="Henry R.J."/>
            <person name="McManus L.J."/>
            <person name="Thomas D."/>
            <person name="Nock C.J."/>
            <person name="Brooks L."/>
            <person name="Shepherd M."/>
        </authorList>
    </citation>
    <scope>NUCLEOTIDE SEQUENCE</scope>
</reference>
<dbReference type="AlphaFoldDB" id="I0IK53"/>
<gene>
    <name evidence="4" type="primary">LTP</name>
</gene>
<dbReference type="SUPFAM" id="SSF47699">
    <property type="entry name" value="Bifunctional inhibitor/lipid-transfer protein/seed storage 2S albumin"/>
    <property type="match status" value="1"/>
</dbReference>
<evidence type="ECO:0000256" key="2">
    <source>
        <dbReference type="ARBA" id="ARBA00023121"/>
    </source>
</evidence>
<feature type="chain" id="PRO_5007667349" evidence="3">
    <location>
        <begin position="27"/>
        <end position="95"/>
    </location>
</feature>
<dbReference type="EMBL" id="AB591339">
    <property type="protein sequence ID" value="BAM05641.1"/>
    <property type="molecule type" value="Genomic_DNA"/>
</dbReference>
<dbReference type="PANTHER" id="PTHR33214">
    <property type="entry name" value="BIFUNCTIONAL INHIBITOR/LIPID-TRANSFER PROTEIN/SEED STORAGE 2S ALBUMIN SUPERFAMILY PROTEIN"/>
    <property type="match status" value="1"/>
</dbReference>
<evidence type="ECO:0000256" key="3">
    <source>
        <dbReference type="SAM" id="SignalP"/>
    </source>
</evidence>
<keyword evidence="3" id="KW-0732">Signal</keyword>
<feature type="signal peptide" evidence="3">
    <location>
        <begin position="1"/>
        <end position="26"/>
    </location>
</feature>
<accession>I0IK53</accession>
<dbReference type="InterPro" id="IPR033872">
    <property type="entry name" value="nsLTP2"/>
</dbReference>
<dbReference type="CDD" id="cd01959">
    <property type="entry name" value="nsLTP2"/>
    <property type="match status" value="1"/>
</dbReference>
<dbReference type="PANTHER" id="PTHR33214:SF30">
    <property type="entry name" value="BIFUNCTIONAL INHIBITOR_LIPID-TRANSFER PROTEIN_SEED STORAGE 2S ALBUMIN SUPERFAMILY PROTEIN"/>
    <property type="match status" value="1"/>
</dbReference>
<organism evidence="4">
    <name type="scientific">Eucalyptus pilularis</name>
    <dbReference type="NCBI Taxonomy" id="106643"/>
    <lineage>
        <taxon>Eukaryota</taxon>
        <taxon>Viridiplantae</taxon>
        <taxon>Streptophyta</taxon>
        <taxon>Embryophyta</taxon>
        <taxon>Tracheophyta</taxon>
        <taxon>Spermatophyta</taxon>
        <taxon>Magnoliopsida</taxon>
        <taxon>eudicotyledons</taxon>
        <taxon>Gunneridae</taxon>
        <taxon>Pentapetalae</taxon>
        <taxon>rosids</taxon>
        <taxon>malvids</taxon>
        <taxon>Myrtales</taxon>
        <taxon>Myrtaceae</taxon>
        <taxon>Myrtoideae</taxon>
        <taxon>Eucalypteae</taxon>
        <taxon>Eucalyptus</taxon>
    </lineage>
</organism>
<dbReference type="GO" id="GO:0008289">
    <property type="term" value="F:lipid binding"/>
    <property type="evidence" value="ECO:0007669"/>
    <property type="project" value="UniProtKB-KW"/>
</dbReference>
<reference evidence="4" key="1">
    <citation type="submission" date="2010-09" db="EMBL/GenBank/DDBJ databases">
        <authorList>
            <consortium name="Cooperative Research Centre for Forestry"/>
            <person name="Sexton T.R."/>
            <person name="Henry R.J."/>
            <person name="McManus L.J."/>
            <person name="Thomas D."/>
            <person name="Nock C.J."/>
            <person name="Brooks L."/>
            <person name="Shepherd M."/>
        </authorList>
    </citation>
    <scope>NUCLEOTIDE SEQUENCE</scope>
</reference>
<name>I0IK53_9MYRT</name>
<dbReference type="InterPro" id="IPR036312">
    <property type="entry name" value="Bifun_inhib/LTP/seed_sf"/>
</dbReference>
<proteinExistence type="predicted"/>
<dbReference type="EMBL" id="AB591340">
    <property type="protein sequence ID" value="BAM05642.1"/>
    <property type="molecule type" value="Genomic_DNA"/>
</dbReference>
<keyword evidence="1" id="KW-0813">Transport</keyword>